<keyword evidence="11" id="KW-0472">Membrane</keyword>
<reference evidence="14" key="1">
    <citation type="submission" date="2024-06" db="EMBL/GenBank/DDBJ databases">
        <title>Multi-omics analyses provide insights into the biosynthesis of the anticancer antibiotic pleurotin in Hohenbuehelia grisea.</title>
        <authorList>
            <person name="Weaver J.A."/>
            <person name="Alberti F."/>
        </authorList>
    </citation>
    <scope>NUCLEOTIDE SEQUENCE [LARGE SCALE GENOMIC DNA]</scope>
    <source>
        <strain evidence="14">T-177</strain>
    </source>
</reference>
<comment type="caution">
    <text evidence="13">The sequence shown here is derived from an EMBL/GenBank/DDBJ whole genome shotgun (WGS) entry which is preliminary data.</text>
</comment>
<dbReference type="Proteomes" id="UP001556367">
    <property type="component" value="Unassembled WGS sequence"/>
</dbReference>
<comment type="similarity">
    <text evidence="3 9">Belongs to the cytochrome P450 family.</text>
</comment>
<dbReference type="Pfam" id="PF00067">
    <property type="entry name" value="p450"/>
    <property type="match status" value="1"/>
</dbReference>
<feature type="transmembrane region" description="Helical" evidence="11">
    <location>
        <begin position="291"/>
        <end position="313"/>
    </location>
</feature>
<feature type="signal peptide" evidence="12">
    <location>
        <begin position="1"/>
        <end position="18"/>
    </location>
</feature>
<sequence>MSVLALAVALCILASTWFKLRSRHRHQPPLPPGPPADPLIGHLRVIPTKDQGSVFHKWAQTYGDVLYVNALGRSMVILDSITAATDLLEKRSSNYSDRPRFPVIELLGYDPNLVLMPYGDRFRKHRKIIHSNFTKRACLPWRDLQKDSAYNLALSLLDNGENYDRLFSWFTTAVITKIAYGFDVKFEDDEYVQMAEHNGFVLNEPETAGGTVVDLLPFLRHFPSWFPGTQAASFAREWRWAIRRLYDLPFEKVKREWDRGTAGPSLLAAELAKLDGKENDEDLEDLKGASAMAFIAGAETTWSALVIFLLAMVRHPDIQRRAQEEIDRVTGPDRLPDFSDQNSLPFVECLVQEVLRWHPVVPLGIPHRCMEEDIYRNMFIPKGSIVIANLHGMALDESVYSDPTSFNPSRFLPKPIGNEEPLFQAAFGFGRRACPGMHLALAGLWIVMVTILATADISKATDKDGNTIEVEPDYTNGLASRPKPFPCRIQSRSEQRRDLLAKAIAASSK</sequence>
<dbReference type="CDD" id="cd11065">
    <property type="entry name" value="CYP64-like"/>
    <property type="match status" value="1"/>
</dbReference>
<gene>
    <name evidence="13" type="ORF">HGRIS_003512</name>
</gene>
<keyword evidence="11" id="KW-1133">Transmembrane helix</keyword>
<dbReference type="PROSITE" id="PS00086">
    <property type="entry name" value="CYTOCHROME_P450"/>
    <property type="match status" value="1"/>
</dbReference>
<accession>A0ABR3JG59</accession>
<keyword evidence="12" id="KW-0732">Signal</keyword>
<evidence type="ECO:0000313" key="13">
    <source>
        <dbReference type="EMBL" id="KAL0954546.1"/>
    </source>
</evidence>
<feature type="region of interest" description="Disordered" evidence="10">
    <location>
        <begin position="464"/>
        <end position="491"/>
    </location>
</feature>
<proteinExistence type="inferred from homology"/>
<evidence type="ECO:0000256" key="8">
    <source>
        <dbReference type="ARBA" id="ARBA00023033"/>
    </source>
</evidence>
<feature type="transmembrane region" description="Helical" evidence="11">
    <location>
        <begin position="439"/>
        <end position="457"/>
    </location>
</feature>
<evidence type="ECO:0000313" key="14">
    <source>
        <dbReference type="Proteomes" id="UP001556367"/>
    </source>
</evidence>
<dbReference type="InterPro" id="IPR036396">
    <property type="entry name" value="Cyt_P450_sf"/>
</dbReference>
<dbReference type="InterPro" id="IPR001128">
    <property type="entry name" value="Cyt_P450"/>
</dbReference>
<dbReference type="SUPFAM" id="SSF48264">
    <property type="entry name" value="Cytochrome P450"/>
    <property type="match status" value="1"/>
</dbReference>
<evidence type="ECO:0000256" key="7">
    <source>
        <dbReference type="ARBA" id="ARBA00023004"/>
    </source>
</evidence>
<evidence type="ECO:0000256" key="10">
    <source>
        <dbReference type="SAM" id="MobiDB-lite"/>
    </source>
</evidence>
<dbReference type="EMBL" id="JASNQZ010000007">
    <property type="protein sequence ID" value="KAL0954546.1"/>
    <property type="molecule type" value="Genomic_DNA"/>
</dbReference>
<keyword evidence="14" id="KW-1185">Reference proteome</keyword>
<dbReference type="PANTHER" id="PTHR46300">
    <property type="entry name" value="P450, PUTATIVE (EUROFUNG)-RELATED-RELATED"/>
    <property type="match status" value="1"/>
</dbReference>
<organism evidence="13 14">
    <name type="scientific">Hohenbuehelia grisea</name>
    <dbReference type="NCBI Taxonomy" id="104357"/>
    <lineage>
        <taxon>Eukaryota</taxon>
        <taxon>Fungi</taxon>
        <taxon>Dikarya</taxon>
        <taxon>Basidiomycota</taxon>
        <taxon>Agaricomycotina</taxon>
        <taxon>Agaricomycetes</taxon>
        <taxon>Agaricomycetidae</taxon>
        <taxon>Agaricales</taxon>
        <taxon>Pleurotineae</taxon>
        <taxon>Pleurotaceae</taxon>
        <taxon>Hohenbuehelia</taxon>
    </lineage>
</organism>
<dbReference type="Gene3D" id="1.10.630.10">
    <property type="entry name" value="Cytochrome P450"/>
    <property type="match status" value="1"/>
</dbReference>
<name>A0ABR3JG59_9AGAR</name>
<evidence type="ECO:0008006" key="15">
    <source>
        <dbReference type="Google" id="ProtNLM"/>
    </source>
</evidence>
<evidence type="ECO:0000256" key="6">
    <source>
        <dbReference type="ARBA" id="ARBA00023002"/>
    </source>
</evidence>
<protein>
    <recommendedName>
        <fullName evidence="15">Cytochrome P450</fullName>
    </recommendedName>
</protein>
<evidence type="ECO:0000256" key="2">
    <source>
        <dbReference type="ARBA" id="ARBA00005179"/>
    </source>
</evidence>
<keyword evidence="11" id="KW-0812">Transmembrane</keyword>
<comment type="pathway">
    <text evidence="2">Secondary metabolite biosynthesis.</text>
</comment>
<comment type="cofactor">
    <cofactor evidence="1">
        <name>heme</name>
        <dbReference type="ChEBI" id="CHEBI:30413"/>
    </cofactor>
</comment>
<evidence type="ECO:0000256" key="1">
    <source>
        <dbReference type="ARBA" id="ARBA00001971"/>
    </source>
</evidence>
<evidence type="ECO:0000256" key="12">
    <source>
        <dbReference type="SAM" id="SignalP"/>
    </source>
</evidence>
<keyword evidence="5 9" id="KW-0479">Metal-binding</keyword>
<dbReference type="InterPro" id="IPR050364">
    <property type="entry name" value="Cytochrome_P450_fung"/>
</dbReference>
<keyword evidence="8 9" id="KW-0503">Monooxygenase</keyword>
<feature type="chain" id="PRO_5046185114" description="Cytochrome P450" evidence="12">
    <location>
        <begin position="19"/>
        <end position="509"/>
    </location>
</feature>
<keyword evidence="6 9" id="KW-0560">Oxidoreductase</keyword>
<keyword evidence="7 9" id="KW-0408">Iron</keyword>
<evidence type="ECO:0000256" key="4">
    <source>
        <dbReference type="ARBA" id="ARBA00022617"/>
    </source>
</evidence>
<dbReference type="InterPro" id="IPR017972">
    <property type="entry name" value="Cyt_P450_CS"/>
</dbReference>
<dbReference type="PANTHER" id="PTHR46300:SF5">
    <property type="entry name" value="CYTOCHROME P450"/>
    <property type="match status" value="1"/>
</dbReference>
<evidence type="ECO:0000256" key="9">
    <source>
        <dbReference type="RuleBase" id="RU000461"/>
    </source>
</evidence>
<evidence type="ECO:0000256" key="3">
    <source>
        <dbReference type="ARBA" id="ARBA00010617"/>
    </source>
</evidence>
<dbReference type="PRINTS" id="PR00463">
    <property type="entry name" value="EP450I"/>
</dbReference>
<dbReference type="InterPro" id="IPR002401">
    <property type="entry name" value="Cyt_P450_E_grp-I"/>
</dbReference>
<evidence type="ECO:0000256" key="5">
    <source>
        <dbReference type="ARBA" id="ARBA00022723"/>
    </source>
</evidence>
<evidence type="ECO:0000256" key="11">
    <source>
        <dbReference type="SAM" id="Phobius"/>
    </source>
</evidence>
<dbReference type="PRINTS" id="PR00385">
    <property type="entry name" value="P450"/>
</dbReference>
<keyword evidence="4 9" id="KW-0349">Heme</keyword>